<keyword evidence="2" id="KW-1185">Reference proteome</keyword>
<dbReference type="EMBL" id="FTMD01000002">
    <property type="protein sequence ID" value="SIQ08776.1"/>
    <property type="molecule type" value="Genomic_DNA"/>
</dbReference>
<dbReference type="Proteomes" id="UP000186819">
    <property type="component" value="Unassembled WGS sequence"/>
</dbReference>
<dbReference type="AlphaFoldDB" id="A0A1N6PWW1"/>
<sequence length="182" mass="19446">MAIYALGEHTPSFGEGCWVADNATVIGRVDAGSNVSVWYNVVIRGDNDPITIGDNTNIQDGSVLHTDDGVPLKIGSGVTVGHMVMLHGCTVGDDTLIGINAVVLNHAVIGKNCIIGANALIPEGKVIPDRSLVVGSPGRIIRELTEEDIADLRQNALNYVQNSRMYAADLRHITPDLPKRRD</sequence>
<gene>
    <name evidence="1" type="ORF">SAMN05421829_102233</name>
</gene>
<dbReference type="InterPro" id="IPR011004">
    <property type="entry name" value="Trimer_LpxA-like_sf"/>
</dbReference>
<dbReference type="InterPro" id="IPR050484">
    <property type="entry name" value="Transf_Hexapept/Carb_Anhydrase"/>
</dbReference>
<dbReference type="InterPro" id="IPR001451">
    <property type="entry name" value="Hexapep"/>
</dbReference>
<dbReference type="STRING" id="34027.SAMN05421829_102233"/>
<reference evidence="2" key="1">
    <citation type="submission" date="2017-01" db="EMBL/GenBank/DDBJ databases">
        <authorList>
            <person name="Varghese N."/>
            <person name="Submissions S."/>
        </authorList>
    </citation>
    <scope>NUCLEOTIDE SEQUENCE [LARGE SCALE GENOMIC DNA]</scope>
    <source>
        <strain evidence="2">ATCC 51758</strain>
    </source>
</reference>
<evidence type="ECO:0000313" key="1">
    <source>
        <dbReference type="EMBL" id="SIQ08776.1"/>
    </source>
</evidence>
<dbReference type="PANTHER" id="PTHR13061:SF29">
    <property type="entry name" value="GAMMA CARBONIC ANHYDRASE-LIKE 1, MITOCHONDRIAL-RELATED"/>
    <property type="match status" value="1"/>
</dbReference>
<dbReference type="RefSeq" id="WP_076600746.1">
    <property type="nucleotide sequence ID" value="NZ_FTMD01000002.1"/>
</dbReference>
<name>A0A1N6PWW1_9RHOO</name>
<dbReference type="PANTHER" id="PTHR13061">
    <property type="entry name" value="DYNACTIN SUBUNIT P25"/>
    <property type="match status" value="1"/>
</dbReference>
<dbReference type="GO" id="GO:0016740">
    <property type="term" value="F:transferase activity"/>
    <property type="evidence" value="ECO:0007669"/>
    <property type="project" value="UniProtKB-KW"/>
</dbReference>
<organism evidence="1 2">
    <name type="scientific">Aromatoleum tolulyticum</name>
    <dbReference type="NCBI Taxonomy" id="34027"/>
    <lineage>
        <taxon>Bacteria</taxon>
        <taxon>Pseudomonadati</taxon>
        <taxon>Pseudomonadota</taxon>
        <taxon>Betaproteobacteria</taxon>
        <taxon>Rhodocyclales</taxon>
        <taxon>Rhodocyclaceae</taxon>
        <taxon>Aromatoleum</taxon>
    </lineage>
</organism>
<protein>
    <submittedName>
        <fullName evidence="1">Carbonic anhydrase or acetyltransferase, isoleucine patch superfamily</fullName>
    </submittedName>
</protein>
<proteinExistence type="predicted"/>
<dbReference type="Pfam" id="PF00132">
    <property type="entry name" value="Hexapep"/>
    <property type="match status" value="1"/>
</dbReference>
<keyword evidence="1" id="KW-0808">Transferase</keyword>
<evidence type="ECO:0000313" key="2">
    <source>
        <dbReference type="Proteomes" id="UP000186819"/>
    </source>
</evidence>
<dbReference type="CDD" id="cd04645">
    <property type="entry name" value="LbH_gamma_CA_like"/>
    <property type="match status" value="1"/>
</dbReference>
<dbReference type="Gene3D" id="2.160.10.10">
    <property type="entry name" value="Hexapeptide repeat proteins"/>
    <property type="match status" value="1"/>
</dbReference>
<dbReference type="SUPFAM" id="SSF51161">
    <property type="entry name" value="Trimeric LpxA-like enzymes"/>
    <property type="match status" value="1"/>
</dbReference>
<accession>A0A1N6PWW1</accession>
<dbReference type="InterPro" id="IPR047324">
    <property type="entry name" value="LbH_gamma_CA-like"/>
</dbReference>
<dbReference type="OrthoDB" id="9803036at2"/>